<protein>
    <submittedName>
        <fullName evidence="5">Putative Myb-like transcription factor</fullName>
    </submittedName>
</protein>
<dbReference type="InterPro" id="IPR009057">
    <property type="entry name" value="Homeodomain-like_sf"/>
</dbReference>
<evidence type="ECO:0000256" key="4">
    <source>
        <dbReference type="ARBA" id="ARBA00023242"/>
    </source>
</evidence>
<sequence>MSTMTRPRRSWTAEEDSILRRETQGSVSWHEIASFLPGRTNKDCRKRWYGTTATKVNKGPWTEEEDERLGKAVQHHGTKWAVVASVVGTRLPDQCSKRWMHALNPEIDHSPWTPEEDELLVCGVEQYGHCWQQIVSLYFPRRSSLSAKNRYHLLQRRLQNEAFRSIGNTADSDEMIDLDSEMDLYVSDGGFIDTLPSITPLPAGDLGSESWGYPFPSSINEYHNLSPGAYPSAPVTPPGSNMSCNPSRPASSHRRVTIQAVCSTDNLGDMFKAVTDLSISAVFKTDN</sequence>
<keyword evidence="1" id="KW-0805">Transcription regulation</keyword>
<dbReference type="EMBL" id="BLJY01000011">
    <property type="protein sequence ID" value="GFF19762.1"/>
    <property type="molecule type" value="Genomic_DNA"/>
</dbReference>
<dbReference type="VEuPathDB" id="FungiDB:ATEG_03638"/>
<dbReference type="InterPro" id="IPR017930">
    <property type="entry name" value="Myb_dom"/>
</dbReference>
<dbReference type="CDD" id="cd00167">
    <property type="entry name" value="SANT"/>
    <property type="match status" value="3"/>
</dbReference>
<dbReference type="Gene3D" id="1.10.10.60">
    <property type="entry name" value="Homeodomain-like"/>
    <property type="match status" value="3"/>
</dbReference>
<proteinExistence type="predicted"/>
<dbReference type="Pfam" id="PF13921">
    <property type="entry name" value="Myb_DNA-bind_6"/>
    <property type="match status" value="1"/>
</dbReference>
<evidence type="ECO:0000256" key="1">
    <source>
        <dbReference type="ARBA" id="ARBA00023015"/>
    </source>
</evidence>
<dbReference type="PROSITE" id="PS50090">
    <property type="entry name" value="MYB_LIKE"/>
    <property type="match status" value="3"/>
</dbReference>
<dbReference type="GO" id="GO:0019185">
    <property type="term" value="C:snRNA-activating protein complex"/>
    <property type="evidence" value="ECO:0007669"/>
    <property type="project" value="TreeGrafter"/>
</dbReference>
<dbReference type="PANTHER" id="PTHR46621">
    <property type="entry name" value="SNRNA-ACTIVATING PROTEIN COMPLEX SUBUNIT 4"/>
    <property type="match status" value="1"/>
</dbReference>
<evidence type="ECO:0000256" key="2">
    <source>
        <dbReference type="ARBA" id="ARBA00023125"/>
    </source>
</evidence>
<dbReference type="AlphaFoldDB" id="A0A5M3Z200"/>
<dbReference type="FunFam" id="1.10.10.60:FF:000016">
    <property type="entry name" value="Transcriptional activator Myb isoform A"/>
    <property type="match status" value="1"/>
</dbReference>
<reference evidence="5 6" key="1">
    <citation type="submission" date="2020-01" db="EMBL/GenBank/DDBJ databases">
        <title>Aspergillus terreus IFO 6365 whole genome shotgun sequence.</title>
        <authorList>
            <person name="Kanamasa S."/>
            <person name="Takahashi H."/>
        </authorList>
    </citation>
    <scope>NUCLEOTIDE SEQUENCE [LARGE SCALE GENOMIC DNA]</scope>
    <source>
        <strain evidence="5 6">IFO 6365</strain>
    </source>
</reference>
<evidence type="ECO:0000313" key="6">
    <source>
        <dbReference type="Proteomes" id="UP000452235"/>
    </source>
</evidence>
<dbReference type="GO" id="GO:0042796">
    <property type="term" value="P:snRNA transcription by RNA polymerase III"/>
    <property type="evidence" value="ECO:0007669"/>
    <property type="project" value="TreeGrafter"/>
</dbReference>
<dbReference type="SUPFAM" id="SSF46689">
    <property type="entry name" value="Homeodomain-like"/>
    <property type="match status" value="2"/>
</dbReference>
<dbReference type="PROSITE" id="PS51294">
    <property type="entry name" value="HTH_MYB"/>
    <property type="match status" value="3"/>
</dbReference>
<dbReference type="GO" id="GO:0001006">
    <property type="term" value="F:RNA polymerase III type 3 promoter sequence-specific DNA binding"/>
    <property type="evidence" value="ECO:0007669"/>
    <property type="project" value="TreeGrafter"/>
</dbReference>
<organism evidence="5 6">
    <name type="scientific">Aspergillus terreus</name>
    <dbReference type="NCBI Taxonomy" id="33178"/>
    <lineage>
        <taxon>Eukaryota</taxon>
        <taxon>Fungi</taxon>
        <taxon>Dikarya</taxon>
        <taxon>Ascomycota</taxon>
        <taxon>Pezizomycotina</taxon>
        <taxon>Eurotiomycetes</taxon>
        <taxon>Eurotiomycetidae</taxon>
        <taxon>Eurotiales</taxon>
        <taxon>Aspergillaceae</taxon>
        <taxon>Aspergillus</taxon>
        <taxon>Aspergillus subgen. Circumdati</taxon>
    </lineage>
</organism>
<dbReference type="PANTHER" id="PTHR46621:SF1">
    <property type="entry name" value="SNRNA-ACTIVATING PROTEIN COMPLEX SUBUNIT 4"/>
    <property type="match status" value="1"/>
</dbReference>
<dbReference type="InterPro" id="IPR051575">
    <property type="entry name" value="Myb-like_DNA-bd"/>
</dbReference>
<dbReference type="GO" id="GO:0000978">
    <property type="term" value="F:RNA polymerase II cis-regulatory region sequence-specific DNA binding"/>
    <property type="evidence" value="ECO:0007669"/>
    <property type="project" value="TreeGrafter"/>
</dbReference>
<evidence type="ECO:0000256" key="3">
    <source>
        <dbReference type="ARBA" id="ARBA00023163"/>
    </source>
</evidence>
<comment type="caution">
    <text evidence="5">The sequence shown here is derived from an EMBL/GenBank/DDBJ whole genome shotgun (WGS) entry which is preliminary data.</text>
</comment>
<accession>A0A5M3Z200</accession>
<keyword evidence="2" id="KW-0238">DNA-binding</keyword>
<dbReference type="OrthoDB" id="2143914at2759"/>
<dbReference type="Pfam" id="PF00249">
    <property type="entry name" value="Myb_DNA-binding"/>
    <property type="match status" value="1"/>
</dbReference>
<evidence type="ECO:0000313" key="5">
    <source>
        <dbReference type="EMBL" id="GFF19762.1"/>
    </source>
</evidence>
<keyword evidence="3" id="KW-0804">Transcription</keyword>
<name>A0A5M3Z200_ASPTE</name>
<gene>
    <name evidence="5" type="ORF">ATEIFO6365_0011002100</name>
</gene>
<keyword evidence="4" id="KW-0539">Nucleus</keyword>
<dbReference type="SMART" id="SM00717">
    <property type="entry name" value="SANT"/>
    <property type="match status" value="3"/>
</dbReference>
<keyword evidence="6" id="KW-1185">Reference proteome</keyword>
<dbReference type="InterPro" id="IPR001005">
    <property type="entry name" value="SANT/Myb"/>
</dbReference>
<dbReference type="Proteomes" id="UP000452235">
    <property type="component" value="Unassembled WGS sequence"/>
</dbReference>
<dbReference type="GO" id="GO:0042795">
    <property type="term" value="P:snRNA transcription by RNA polymerase II"/>
    <property type="evidence" value="ECO:0007669"/>
    <property type="project" value="TreeGrafter"/>
</dbReference>